<evidence type="ECO:0000256" key="3">
    <source>
        <dbReference type="ARBA" id="ARBA00022884"/>
    </source>
</evidence>
<dbReference type="PANTHER" id="PTHR21349">
    <property type="entry name" value="50S RIBOSOMAL PROTEIN L21"/>
    <property type="match status" value="1"/>
</dbReference>
<keyword evidence="5 6" id="KW-0687">Ribonucleoprotein</keyword>
<evidence type="ECO:0000256" key="7">
    <source>
        <dbReference type="RuleBase" id="RU000562"/>
    </source>
</evidence>
<reference evidence="8" key="1">
    <citation type="journal article" date="2021" name="ISME J.">
        <title>Fine-scale metabolic discontinuity in a stratified prokaryote microbiome of a Red Sea deep halocline.</title>
        <authorList>
            <person name="Michoud G."/>
            <person name="Ngugi D.K."/>
            <person name="Barozzi A."/>
            <person name="Merlino G."/>
            <person name="Calleja M.L."/>
            <person name="Delgado-Huertas A."/>
            <person name="Moran X.A.G."/>
            <person name="Daffonchio D."/>
        </authorList>
    </citation>
    <scope>NUCLEOTIDE SEQUENCE</scope>
    <source>
        <strain evidence="8">SuakinDeep_MAG55_1</strain>
    </source>
</reference>
<evidence type="ECO:0000256" key="4">
    <source>
        <dbReference type="ARBA" id="ARBA00022980"/>
    </source>
</evidence>
<dbReference type="GO" id="GO:0006412">
    <property type="term" value="P:translation"/>
    <property type="evidence" value="ECO:0007669"/>
    <property type="project" value="UniProtKB-UniRule"/>
</dbReference>
<comment type="similarity">
    <text evidence="1 6 7">Belongs to the bacterial ribosomal protein bL21 family.</text>
</comment>
<evidence type="ECO:0000313" key="8">
    <source>
        <dbReference type="EMBL" id="MBS1259353.1"/>
    </source>
</evidence>
<dbReference type="InterPro" id="IPR018258">
    <property type="entry name" value="Ribosomal_bL21_CS"/>
</dbReference>
<dbReference type="GO" id="GO:0005737">
    <property type="term" value="C:cytoplasm"/>
    <property type="evidence" value="ECO:0007669"/>
    <property type="project" value="UniProtKB-ARBA"/>
</dbReference>
<proteinExistence type="inferred from homology"/>
<evidence type="ECO:0000256" key="1">
    <source>
        <dbReference type="ARBA" id="ARBA00008563"/>
    </source>
</evidence>
<dbReference type="HAMAP" id="MF_01363">
    <property type="entry name" value="Ribosomal_bL21"/>
    <property type="match status" value="1"/>
</dbReference>
<evidence type="ECO:0000256" key="5">
    <source>
        <dbReference type="ARBA" id="ARBA00023274"/>
    </source>
</evidence>
<protein>
    <recommendedName>
        <fullName evidence="6">Large ribosomal subunit protein bL21</fullName>
    </recommendedName>
</protein>
<dbReference type="GO" id="GO:0019843">
    <property type="term" value="F:rRNA binding"/>
    <property type="evidence" value="ECO:0007669"/>
    <property type="project" value="UniProtKB-UniRule"/>
</dbReference>
<dbReference type="NCBIfam" id="TIGR00061">
    <property type="entry name" value="L21"/>
    <property type="match status" value="1"/>
</dbReference>
<sequence length="104" mass="11828">MYAVIKEGGKQYKVEPGKSIEIDLKGNVKKGDTLELKDVLMVSKEGKTQIGTPTVENAKVISEVQNHTKGRKLVVMKFRRRKDSRTKQGHRQKHTKIKIKEIVS</sequence>
<dbReference type="PROSITE" id="PS01169">
    <property type="entry name" value="RIBOSOMAL_L21"/>
    <property type="match status" value="1"/>
</dbReference>
<comment type="subunit">
    <text evidence="6">Part of the 50S ribosomal subunit. Contacts protein L20.</text>
</comment>
<dbReference type="EMBL" id="JAANXD010000089">
    <property type="protein sequence ID" value="MBS1259353.1"/>
    <property type="molecule type" value="Genomic_DNA"/>
</dbReference>
<keyword evidence="2 6" id="KW-0699">rRNA-binding</keyword>
<dbReference type="InterPro" id="IPR036164">
    <property type="entry name" value="bL21-like_sf"/>
</dbReference>
<dbReference type="SUPFAM" id="SSF141091">
    <property type="entry name" value="L21p-like"/>
    <property type="match status" value="1"/>
</dbReference>
<dbReference type="InterPro" id="IPR028909">
    <property type="entry name" value="bL21-like"/>
</dbReference>
<accession>A0A941W4Y6</accession>
<dbReference type="Proteomes" id="UP000722750">
    <property type="component" value="Unassembled WGS sequence"/>
</dbReference>
<name>A0A941W4Y6_9BACT</name>
<comment type="function">
    <text evidence="6 7">This protein binds to 23S rRNA in the presence of protein L20.</text>
</comment>
<evidence type="ECO:0000256" key="2">
    <source>
        <dbReference type="ARBA" id="ARBA00022730"/>
    </source>
</evidence>
<dbReference type="GO" id="GO:0003735">
    <property type="term" value="F:structural constituent of ribosome"/>
    <property type="evidence" value="ECO:0007669"/>
    <property type="project" value="InterPro"/>
</dbReference>
<keyword evidence="4 6" id="KW-0689">Ribosomal protein</keyword>
<organism evidence="8 9">
    <name type="scientific">Candidatus Scalindua arabica</name>
    <dbReference type="NCBI Taxonomy" id="1127984"/>
    <lineage>
        <taxon>Bacteria</taxon>
        <taxon>Pseudomonadati</taxon>
        <taxon>Planctomycetota</taxon>
        <taxon>Candidatus Brocadiia</taxon>
        <taxon>Candidatus Brocadiales</taxon>
        <taxon>Candidatus Scalinduaceae</taxon>
        <taxon>Candidatus Scalindua</taxon>
    </lineage>
</organism>
<keyword evidence="3 6" id="KW-0694">RNA-binding</keyword>
<gene>
    <name evidence="6" type="primary">rplU</name>
    <name evidence="8" type="ORF">MAG551_02423</name>
</gene>
<dbReference type="PANTHER" id="PTHR21349:SF0">
    <property type="entry name" value="LARGE RIBOSOMAL SUBUNIT PROTEIN BL21M"/>
    <property type="match status" value="1"/>
</dbReference>
<dbReference type="GO" id="GO:0005840">
    <property type="term" value="C:ribosome"/>
    <property type="evidence" value="ECO:0007669"/>
    <property type="project" value="UniProtKB-KW"/>
</dbReference>
<evidence type="ECO:0000313" key="9">
    <source>
        <dbReference type="Proteomes" id="UP000722750"/>
    </source>
</evidence>
<dbReference type="Pfam" id="PF00829">
    <property type="entry name" value="Ribosomal_L21p"/>
    <property type="match status" value="1"/>
</dbReference>
<dbReference type="GO" id="GO:1990904">
    <property type="term" value="C:ribonucleoprotein complex"/>
    <property type="evidence" value="ECO:0007669"/>
    <property type="project" value="UniProtKB-KW"/>
</dbReference>
<evidence type="ECO:0000256" key="6">
    <source>
        <dbReference type="HAMAP-Rule" id="MF_01363"/>
    </source>
</evidence>
<dbReference type="AlphaFoldDB" id="A0A941W4Y6"/>
<comment type="caution">
    <text evidence="8">The sequence shown here is derived from an EMBL/GenBank/DDBJ whole genome shotgun (WGS) entry which is preliminary data.</text>
</comment>
<dbReference type="InterPro" id="IPR001787">
    <property type="entry name" value="Ribosomal_bL21"/>
</dbReference>